<comment type="caution">
    <text evidence="1">The sequence shown here is derived from an EMBL/GenBank/DDBJ whole genome shotgun (WGS) entry which is preliminary data.</text>
</comment>
<reference evidence="1" key="1">
    <citation type="submission" date="2018-11" db="EMBL/GenBank/DDBJ databases">
        <authorList>
            <consortium name="Pathogen Informatics"/>
        </authorList>
    </citation>
    <scope>NUCLEOTIDE SEQUENCE</scope>
</reference>
<accession>A0A448WMI4</accession>
<keyword evidence="2" id="KW-1185">Reference proteome</keyword>
<protein>
    <submittedName>
        <fullName evidence="1">Uncharacterized protein</fullName>
    </submittedName>
</protein>
<gene>
    <name evidence="1" type="ORF">PXEA_LOCUS8800</name>
</gene>
<organism evidence="1 2">
    <name type="scientific">Protopolystoma xenopodis</name>
    <dbReference type="NCBI Taxonomy" id="117903"/>
    <lineage>
        <taxon>Eukaryota</taxon>
        <taxon>Metazoa</taxon>
        <taxon>Spiralia</taxon>
        <taxon>Lophotrochozoa</taxon>
        <taxon>Platyhelminthes</taxon>
        <taxon>Monogenea</taxon>
        <taxon>Polyopisthocotylea</taxon>
        <taxon>Polystomatidea</taxon>
        <taxon>Polystomatidae</taxon>
        <taxon>Protopolystoma</taxon>
    </lineage>
</organism>
<evidence type="ECO:0000313" key="2">
    <source>
        <dbReference type="Proteomes" id="UP000784294"/>
    </source>
</evidence>
<name>A0A448WMI4_9PLAT</name>
<proteinExistence type="predicted"/>
<dbReference type="AlphaFoldDB" id="A0A448WMI4"/>
<dbReference type="EMBL" id="CAAALY010024337">
    <property type="protein sequence ID" value="VEL15360.1"/>
    <property type="molecule type" value="Genomic_DNA"/>
</dbReference>
<dbReference type="Proteomes" id="UP000784294">
    <property type="component" value="Unassembled WGS sequence"/>
</dbReference>
<evidence type="ECO:0000313" key="1">
    <source>
        <dbReference type="EMBL" id="VEL15360.1"/>
    </source>
</evidence>
<sequence length="181" mass="19737">MSKGLGVDLTTKVGTGHCPARACTASRSDTWTVEKRVGLDCPRRGSSSERRLSRAILLQPSPLATAPDCDYCLTSSASSRTKQSRAEASDRFGGLVDREGGNWACSSPRYCRQGSPEDAAEWPPVATLNRAELSPTERRVNGLLRRPVDLGLDSLRRCASLLSTRERAGRRQVGRFTSSRK</sequence>